<feature type="chain" id="PRO_5019800897" evidence="1">
    <location>
        <begin position="17"/>
        <end position="118"/>
    </location>
</feature>
<protein>
    <submittedName>
        <fullName evidence="2">General odorant-binding protein 19d</fullName>
    </submittedName>
</protein>
<gene>
    <name evidence="2" type="ORF">BDFB_011067</name>
</gene>
<dbReference type="OrthoDB" id="6595846at2759"/>
<dbReference type="STRING" id="1661398.A0A482VSY0"/>
<feature type="signal peptide" evidence="1">
    <location>
        <begin position="1"/>
        <end position="16"/>
    </location>
</feature>
<evidence type="ECO:0000256" key="1">
    <source>
        <dbReference type="SAM" id="SignalP"/>
    </source>
</evidence>
<dbReference type="CDD" id="cd23992">
    <property type="entry name" value="PBP_GOBP"/>
    <property type="match status" value="1"/>
</dbReference>
<proteinExistence type="predicted"/>
<evidence type="ECO:0000313" key="3">
    <source>
        <dbReference type="Proteomes" id="UP000292052"/>
    </source>
</evidence>
<reference evidence="2 3" key="1">
    <citation type="submission" date="2017-03" db="EMBL/GenBank/DDBJ databases">
        <title>Genome of the blue death feigning beetle - Asbolus verrucosus.</title>
        <authorList>
            <person name="Rider S.D."/>
        </authorList>
    </citation>
    <scope>NUCLEOTIDE SEQUENCE [LARGE SCALE GENOMIC DNA]</scope>
    <source>
        <strain evidence="2">Butters</strain>
        <tissue evidence="2">Head and leg muscle</tissue>
    </source>
</reference>
<dbReference type="Pfam" id="PF01395">
    <property type="entry name" value="PBP_GOBP"/>
    <property type="match status" value="1"/>
</dbReference>
<dbReference type="InterPro" id="IPR006170">
    <property type="entry name" value="PBP/GOBP"/>
</dbReference>
<evidence type="ECO:0000313" key="2">
    <source>
        <dbReference type="EMBL" id="RZC35894.1"/>
    </source>
</evidence>
<keyword evidence="3" id="KW-1185">Reference proteome</keyword>
<comment type="caution">
    <text evidence="2">The sequence shown here is derived from an EMBL/GenBank/DDBJ whole genome shotgun (WGS) entry which is preliminary data.</text>
</comment>
<dbReference type="InterPro" id="IPR036728">
    <property type="entry name" value="PBP_GOBP_sf"/>
</dbReference>
<dbReference type="AlphaFoldDB" id="A0A482VSY0"/>
<dbReference type="Gene3D" id="1.10.238.20">
    <property type="entry name" value="Pheromone/general odorant binding protein domain"/>
    <property type="match status" value="1"/>
</dbReference>
<organism evidence="2 3">
    <name type="scientific">Asbolus verrucosus</name>
    <name type="common">Desert ironclad beetle</name>
    <dbReference type="NCBI Taxonomy" id="1661398"/>
    <lineage>
        <taxon>Eukaryota</taxon>
        <taxon>Metazoa</taxon>
        <taxon>Ecdysozoa</taxon>
        <taxon>Arthropoda</taxon>
        <taxon>Hexapoda</taxon>
        <taxon>Insecta</taxon>
        <taxon>Pterygota</taxon>
        <taxon>Neoptera</taxon>
        <taxon>Endopterygota</taxon>
        <taxon>Coleoptera</taxon>
        <taxon>Polyphaga</taxon>
        <taxon>Cucujiformia</taxon>
        <taxon>Tenebrionidae</taxon>
        <taxon>Pimeliinae</taxon>
        <taxon>Asbolus</taxon>
    </lineage>
</organism>
<name>A0A482VSY0_ASBVE</name>
<dbReference type="GO" id="GO:0005549">
    <property type="term" value="F:odorant binding"/>
    <property type="evidence" value="ECO:0007669"/>
    <property type="project" value="InterPro"/>
</dbReference>
<dbReference type="SUPFAM" id="SSF47565">
    <property type="entry name" value="Insect pheromone/odorant-binding proteins"/>
    <property type="match status" value="1"/>
</dbReference>
<accession>A0A482VSY0</accession>
<dbReference type="Proteomes" id="UP000292052">
    <property type="component" value="Unassembled WGS sequence"/>
</dbReference>
<keyword evidence="1" id="KW-0732">Signal</keyword>
<dbReference type="EMBL" id="QDEB01067112">
    <property type="protein sequence ID" value="RZC35894.1"/>
    <property type="molecule type" value="Genomic_DNA"/>
</dbReference>
<sequence length="118" mass="13330">MKFLLILSSLILGTIAIDQSFLEAARSKIKKKLVECIDEEHSSQSDLDEILALHVPASHEGKCAIFCTHKKFDLQHEDGSINQEGALETFEIIKEVDEEFYQKWVNVFNSCSSSKVLT</sequence>